<evidence type="ECO:0000256" key="1">
    <source>
        <dbReference type="SAM" id="MobiDB-lite"/>
    </source>
</evidence>
<dbReference type="EMBL" id="VDFW01000024">
    <property type="protein sequence ID" value="TNC22775.1"/>
    <property type="molecule type" value="Genomic_DNA"/>
</dbReference>
<organism evidence="2 3">
    <name type="scientific">Amycolatopsis alkalitolerans</name>
    <dbReference type="NCBI Taxonomy" id="2547244"/>
    <lineage>
        <taxon>Bacteria</taxon>
        <taxon>Bacillati</taxon>
        <taxon>Actinomycetota</taxon>
        <taxon>Actinomycetes</taxon>
        <taxon>Pseudonocardiales</taxon>
        <taxon>Pseudonocardiaceae</taxon>
        <taxon>Amycolatopsis</taxon>
    </lineage>
</organism>
<dbReference type="Proteomes" id="UP000305546">
    <property type="component" value="Unassembled WGS sequence"/>
</dbReference>
<dbReference type="RefSeq" id="WP_139099099.1">
    <property type="nucleotide sequence ID" value="NZ_VDFW01000024.1"/>
</dbReference>
<protein>
    <submittedName>
        <fullName evidence="2">Uncharacterized protein</fullName>
    </submittedName>
</protein>
<dbReference type="AlphaFoldDB" id="A0A5C4LUA9"/>
<gene>
    <name evidence="2" type="ORF">FG385_24355</name>
</gene>
<comment type="caution">
    <text evidence="2">The sequence shown here is derived from an EMBL/GenBank/DDBJ whole genome shotgun (WGS) entry which is preliminary data.</text>
</comment>
<dbReference type="InterPro" id="IPR045596">
    <property type="entry name" value="DUF6459"/>
</dbReference>
<name>A0A5C4LUA9_9PSEU</name>
<accession>A0A5C4LUA9</accession>
<evidence type="ECO:0000313" key="2">
    <source>
        <dbReference type="EMBL" id="TNC22775.1"/>
    </source>
</evidence>
<keyword evidence="3" id="KW-1185">Reference proteome</keyword>
<dbReference type="Pfam" id="PF20060">
    <property type="entry name" value="DUF6459"/>
    <property type="match status" value="1"/>
</dbReference>
<dbReference type="OrthoDB" id="3692215at2"/>
<reference evidence="2 3" key="1">
    <citation type="submission" date="2019-06" db="EMBL/GenBank/DDBJ databases">
        <title>Amycolatopsis alkalitolerans sp. nov., isolated from Gastrodia elata Blume.</title>
        <authorList>
            <person name="Narsing Rao M.P."/>
            <person name="Li W.J."/>
        </authorList>
    </citation>
    <scope>NUCLEOTIDE SEQUENCE [LARGE SCALE GENOMIC DNA]</scope>
    <source>
        <strain evidence="2 3">SYSUP0005</strain>
    </source>
</reference>
<feature type="region of interest" description="Disordered" evidence="1">
    <location>
        <begin position="18"/>
        <end position="40"/>
    </location>
</feature>
<evidence type="ECO:0000313" key="3">
    <source>
        <dbReference type="Proteomes" id="UP000305546"/>
    </source>
</evidence>
<proteinExistence type="predicted"/>
<sequence>MLTPLTWYEPYRELGRLLSGGRRPPARPRNRRSGPDGPPLPLAHVRSVVNALLEVRTGRRSVTHVQGWTGLRLQAQLVVQPPLRIARPQLRGIRGCVVPPSSYEVAATVATATRVYAVAARFDLLDDTWRCTVFDVIAPR</sequence>